<dbReference type="KEGG" id="sals:SLNWT_2264"/>
<dbReference type="Proteomes" id="UP000031523">
    <property type="component" value="Chromosome"/>
</dbReference>
<organism evidence="1 2">
    <name type="scientific">Streptomyces albus (strain ATCC 21838 / DSM 41398 / FERM P-419 / JCM 4703 / NBRC 107858)</name>
    <dbReference type="NCBI Taxonomy" id="1081613"/>
    <lineage>
        <taxon>Bacteria</taxon>
        <taxon>Bacillati</taxon>
        <taxon>Actinomycetota</taxon>
        <taxon>Actinomycetes</taxon>
        <taxon>Kitasatosporales</taxon>
        <taxon>Streptomycetaceae</taxon>
        <taxon>Streptomyces</taxon>
    </lineage>
</organism>
<protein>
    <submittedName>
        <fullName evidence="1">Uncharacterized protein</fullName>
    </submittedName>
</protein>
<gene>
    <name evidence="1" type="ORF">SLNWT_2264</name>
</gene>
<reference evidence="1 2" key="1">
    <citation type="submission" date="2015-01" db="EMBL/GenBank/DDBJ databases">
        <title>Enhanced salinomycin production by adjusting the supply of polyketide extender units in Streptomyce albus DSM 41398.</title>
        <authorList>
            <person name="Lu C."/>
        </authorList>
    </citation>
    <scope>NUCLEOTIDE SEQUENCE [LARGE SCALE GENOMIC DNA]</scope>
    <source>
        <strain evidence="2">ATCC 21838 / DSM 41398 / FERM P-419 / JCM 4703 / NBRC 107858</strain>
    </source>
</reference>
<proteinExistence type="predicted"/>
<keyword evidence="2" id="KW-1185">Reference proteome</keyword>
<dbReference type="AlphaFoldDB" id="A0A0B5ETS0"/>
<name>A0A0B5ETS0_STRA4</name>
<dbReference type="EMBL" id="CP010519">
    <property type="protein sequence ID" value="AJE82640.1"/>
    <property type="molecule type" value="Genomic_DNA"/>
</dbReference>
<evidence type="ECO:0000313" key="1">
    <source>
        <dbReference type="EMBL" id="AJE82640.1"/>
    </source>
</evidence>
<accession>A0A0B5ETS0</accession>
<evidence type="ECO:0000313" key="2">
    <source>
        <dbReference type="Proteomes" id="UP000031523"/>
    </source>
</evidence>
<sequence length="69" mass="7501">MREDPSVALPPPRAAWLRHLDQSVDVTCIRHLTVMGECAESIGADTPDAGLHIGDLSAVHSQQACRELR</sequence>